<feature type="coiled-coil region" evidence="1">
    <location>
        <begin position="85"/>
        <end position="139"/>
    </location>
</feature>
<name>A0A1B7XEQ6_9BACT</name>
<keyword evidence="1" id="KW-0175">Coiled coil</keyword>
<sequence length="141" mass="16256">MYAHHANKVGSMNRFKTFCIVSGILLSFVSLSFAQGYCPCGLYATVQKEISERLKLTDTQHAEVTRILRKARKDRDALLTRLHEPSKTKEEIQEVRNEIQKLEEAVRAEIASVLDEPQMQEFDKIVSEVREKLDKTMEQTN</sequence>
<dbReference type="Proteomes" id="UP000091979">
    <property type="component" value="Unassembled WGS sequence"/>
</dbReference>
<dbReference type="PATRIC" id="fig|1560234.3.peg.3310"/>
<reference evidence="2 3" key="1">
    <citation type="submission" date="2015-01" db="EMBL/GenBank/DDBJ databases">
        <title>Desulfovibrio sp. JC271 draft genome sequence.</title>
        <authorList>
            <person name="Shivani Y."/>
            <person name="Subhash Y."/>
            <person name="Sasikala C."/>
            <person name="Ramana C.V."/>
        </authorList>
    </citation>
    <scope>NUCLEOTIDE SEQUENCE [LARGE SCALE GENOMIC DNA]</scope>
    <source>
        <strain evidence="2 3">JC271</strain>
    </source>
</reference>
<evidence type="ECO:0000256" key="1">
    <source>
        <dbReference type="SAM" id="Coils"/>
    </source>
</evidence>
<accession>A0A1B7XEQ6</accession>
<evidence type="ECO:0000313" key="3">
    <source>
        <dbReference type="Proteomes" id="UP000091979"/>
    </source>
</evidence>
<dbReference type="EMBL" id="JXMS01000009">
    <property type="protein sequence ID" value="OBQ52652.1"/>
    <property type="molecule type" value="Genomic_DNA"/>
</dbReference>
<proteinExistence type="predicted"/>
<dbReference type="STRING" id="1560234.SP90_06675"/>
<organism evidence="2 3">
    <name type="scientific">Halodesulfovibrio spirochaetisodalis</name>
    <dbReference type="NCBI Taxonomy" id="1560234"/>
    <lineage>
        <taxon>Bacteria</taxon>
        <taxon>Pseudomonadati</taxon>
        <taxon>Thermodesulfobacteriota</taxon>
        <taxon>Desulfovibrionia</taxon>
        <taxon>Desulfovibrionales</taxon>
        <taxon>Desulfovibrionaceae</taxon>
        <taxon>Halodesulfovibrio</taxon>
    </lineage>
</organism>
<comment type="caution">
    <text evidence="2">The sequence shown here is derived from an EMBL/GenBank/DDBJ whole genome shotgun (WGS) entry which is preliminary data.</text>
</comment>
<evidence type="ECO:0000313" key="2">
    <source>
        <dbReference type="EMBL" id="OBQ52652.1"/>
    </source>
</evidence>
<gene>
    <name evidence="2" type="ORF">SP90_06675</name>
</gene>
<protein>
    <submittedName>
        <fullName evidence="2">Uncharacterized protein</fullName>
    </submittedName>
</protein>
<keyword evidence="3" id="KW-1185">Reference proteome</keyword>
<dbReference type="AlphaFoldDB" id="A0A1B7XEQ6"/>